<feature type="region of interest" description="Disordered" evidence="1">
    <location>
        <begin position="1"/>
        <end position="33"/>
    </location>
</feature>
<reference evidence="3" key="2">
    <citation type="journal article" date="2008" name="Nucleic Acids Res.">
        <title>The rice annotation project database (RAP-DB): 2008 update.</title>
        <authorList>
            <consortium name="The rice annotation project (RAP)"/>
        </authorList>
    </citation>
    <scope>GENOME REANNOTATION</scope>
    <source>
        <strain evidence="3">cv. Nipponbare</strain>
    </source>
</reference>
<evidence type="ECO:0000256" key="1">
    <source>
        <dbReference type="SAM" id="MobiDB-lite"/>
    </source>
</evidence>
<feature type="compositionally biased region" description="Gly residues" evidence="1">
    <location>
        <begin position="1"/>
        <end position="10"/>
    </location>
</feature>
<sequence length="51" mass="5175">MATTGGGGNKGVVSEMTTRSKPLSGTMDVPSNQLVLMTKESPAAGPKDLIL</sequence>
<feature type="compositionally biased region" description="Polar residues" evidence="1">
    <location>
        <begin position="15"/>
        <end position="33"/>
    </location>
</feature>
<dbReference type="EMBL" id="AP005591">
    <property type="protein sequence ID" value="BAD17395.1"/>
    <property type="molecule type" value="Genomic_DNA"/>
</dbReference>
<evidence type="ECO:0000313" key="3">
    <source>
        <dbReference type="Proteomes" id="UP000000763"/>
    </source>
</evidence>
<dbReference type="Proteomes" id="UP000000763">
    <property type="component" value="Chromosome 9"/>
</dbReference>
<reference evidence="3" key="1">
    <citation type="journal article" date="2005" name="Nature">
        <title>The map-based sequence of the rice genome.</title>
        <authorList>
            <consortium name="International rice genome sequencing project (IRGSP)"/>
            <person name="Matsumoto T."/>
            <person name="Wu J."/>
            <person name="Kanamori H."/>
            <person name="Katayose Y."/>
            <person name="Fujisawa M."/>
            <person name="Namiki N."/>
            <person name="Mizuno H."/>
            <person name="Yamamoto K."/>
            <person name="Antonio B.A."/>
            <person name="Baba T."/>
            <person name="Sakata K."/>
            <person name="Nagamura Y."/>
            <person name="Aoki H."/>
            <person name="Arikawa K."/>
            <person name="Arita K."/>
            <person name="Bito T."/>
            <person name="Chiden Y."/>
            <person name="Fujitsuka N."/>
            <person name="Fukunaka R."/>
            <person name="Hamada M."/>
            <person name="Harada C."/>
            <person name="Hayashi A."/>
            <person name="Hijishita S."/>
            <person name="Honda M."/>
            <person name="Hosokawa S."/>
            <person name="Ichikawa Y."/>
            <person name="Idonuma A."/>
            <person name="Iijima M."/>
            <person name="Ikeda M."/>
            <person name="Ikeno M."/>
            <person name="Ito K."/>
            <person name="Ito S."/>
            <person name="Ito T."/>
            <person name="Ito Y."/>
            <person name="Ito Y."/>
            <person name="Iwabuchi A."/>
            <person name="Kamiya K."/>
            <person name="Karasawa W."/>
            <person name="Kurita K."/>
            <person name="Katagiri S."/>
            <person name="Kikuta A."/>
            <person name="Kobayashi H."/>
            <person name="Kobayashi N."/>
            <person name="Machita K."/>
            <person name="Maehara T."/>
            <person name="Masukawa M."/>
            <person name="Mizubayashi T."/>
            <person name="Mukai Y."/>
            <person name="Nagasaki H."/>
            <person name="Nagata Y."/>
            <person name="Naito S."/>
            <person name="Nakashima M."/>
            <person name="Nakama Y."/>
            <person name="Nakamichi Y."/>
            <person name="Nakamura M."/>
            <person name="Meguro A."/>
            <person name="Negishi M."/>
            <person name="Ohta I."/>
            <person name="Ohta T."/>
            <person name="Okamoto M."/>
            <person name="Ono N."/>
            <person name="Saji S."/>
            <person name="Sakaguchi M."/>
            <person name="Sakai K."/>
            <person name="Shibata M."/>
            <person name="Shimokawa T."/>
            <person name="Song J."/>
            <person name="Takazaki Y."/>
            <person name="Terasawa K."/>
            <person name="Tsugane M."/>
            <person name="Tsuji K."/>
            <person name="Ueda S."/>
            <person name="Waki K."/>
            <person name="Yamagata H."/>
            <person name="Yamamoto M."/>
            <person name="Yamamoto S."/>
            <person name="Yamane H."/>
            <person name="Yoshiki S."/>
            <person name="Yoshihara R."/>
            <person name="Yukawa K."/>
            <person name="Zhong H."/>
            <person name="Yano M."/>
            <person name="Yuan Q."/>
            <person name="Ouyang S."/>
            <person name="Liu J."/>
            <person name="Jones K.M."/>
            <person name="Gansberger K."/>
            <person name="Moffat K."/>
            <person name="Hill J."/>
            <person name="Bera J."/>
            <person name="Fadrosh D."/>
            <person name="Jin S."/>
            <person name="Johri S."/>
            <person name="Kim M."/>
            <person name="Overton L."/>
            <person name="Reardon M."/>
            <person name="Tsitrin T."/>
            <person name="Vuong H."/>
            <person name="Weaver B."/>
            <person name="Ciecko A."/>
            <person name="Tallon L."/>
            <person name="Jackson J."/>
            <person name="Pai G."/>
            <person name="Aken S.V."/>
            <person name="Utterback T."/>
            <person name="Reidmuller S."/>
            <person name="Feldblyum T."/>
            <person name="Hsiao J."/>
            <person name="Zismann V."/>
            <person name="Iobst S."/>
            <person name="de Vazeille A.R."/>
            <person name="Buell C.R."/>
            <person name="Ying K."/>
            <person name="Li Y."/>
            <person name="Lu T."/>
            <person name="Huang Y."/>
            <person name="Zhao Q."/>
            <person name="Feng Q."/>
            <person name="Zhang L."/>
            <person name="Zhu J."/>
            <person name="Weng Q."/>
            <person name="Mu J."/>
            <person name="Lu Y."/>
            <person name="Fan D."/>
            <person name="Liu Y."/>
            <person name="Guan J."/>
            <person name="Zhang Y."/>
            <person name="Yu S."/>
            <person name="Liu X."/>
            <person name="Zhang Y."/>
            <person name="Hong G."/>
            <person name="Han B."/>
            <person name="Choisne N."/>
            <person name="Demange N."/>
            <person name="Orjeda G."/>
            <person name="Samain S."/>
            <person name="Cattolico L."/>
            <person name="Pelletier E."/>
            <person name="Couloux A."/>
            <person name="Segurens B."/>
            <person name="Wincker P."/>
            <person name="D'Hont A."/>
            <person name="Scarpelli C."/>
            <person name="Weissenbach J."/>
            <person name="Salanoubat M."/>
            <person name="Quetier F."/>
            <person name="Yu Y."/>
            <person name="Kim H.R."/>
            <person name="Rambo T."/>
            <person name="Currie J."/>
            <person name="Collura K."/>
            <person name="Luo M."/>
            <person name="Yang T."/>
            <person name="Ammiraju J.S.S."/>
            <person name="Engler F."/>
            <person name="Soderlund C."/>
            <person name="Wing R.A."/>
            <person name="Palmer L.E."/>
            <person name="de la Bastide M."/>
            <person name="Spiegel L."/>
            <person name="Nascimento L."/>
            <person name="Zutavern T."/>
            <person name="O'Shaughnessy A."/>
            <person name="Dike S."/>
            <person name="Dedhia N."/>
            <person name="Preston R."/>
            <person name="Balija V."/>
            <person name="McCombie W.R."/>
            <person name="Chow T."/>
            <person name="Chen H."/>
            <person name="Chung M."/>
            <person name="Chen C."/>
            <person name="Shaw J."/>
            <person name="Wu H."/>
            <person name="Hsiao K."/>
            <person name="Chao Y."/>
            <person name="Chu M."/>
            <person name="Cheng C."/>
            <person name="Hour A."/>
            <person name="Lee P."/>
            <person name="Lin S."/>
            <person name="Lin Y."/>
            <person name="Liou J."/>
            <person name="Liu S."/>
            <person name="Hsing Y."/>
            <person name="Raghuvanshi S."/>
            <person name="Mohanty A."/>
            <person name="Bharti A.K."/>
            <person name="Gaur A."/>
            <person name="Gupta V."/>
            <person name="Kumar D."/>
            <person name="Ravi V."/>
            <person name="Vij S."/>
            <person name="Kapur A."/>
            <person name="Khurana P."/>
            <person name="Khurana P."/>
            <person name="Khurana J.P."/>
            <person name="Tyagi A.K."/>
            <person name="Gaikwad K."/>
            <person name="Singh A."/>
            <person name="Dalal V."/>
            <person name="Srivastava S."/>
            <person name="Dixit A."/>
            <person name="Pal A.K."/>
            <person name="Ghazi I.A."/>
            <person name="Yadav M."/>
            <person name="Pandit A."/>
            <person name="Bhargava A."/>
            <person name="Sureshbabu K."/>
            <person name="Batra K."/>
            <person name="Sharma T.R."/>
            <person name="Mohapatra T."/>
            <person name="Singh N.K."/>
            <person name="Messing J."/>
            <person name="Nelson A.B."/>
            <person name="Fuks G."/>
            <person name="Kavchok S."/>
            <person name="Keizer G."/>
            <person name="Linton E."/>
            <person name="Llaca V."/>
            <person name="Song R."/>
            <person name="Tanyolac B."/>
            <person name="Young S."/>
            <person name="Ho-Il K."/>
            <person name="Hahn J.H."/>
            <person name="Sangsakoo G."/>
            <person name="Vanavichit A."/>
            <person name="de Mattos Luiz.A.T."/>
            <person name="Zimmer P.D."/>
            <person name="Malone G."/>
            <person name="Dellagostin O."/>
            <person name="de Oliveira A.C."/>
            <person name="Bevan M."/>
            <person name="Bancroft I."/>
            <person name="Minx P."/>
            <person name="Cordum H."/>
            <person name="Wilson R."/>
            <person name="Cheng Z."/>
            <person name="Jin W."/>
            <person name="Jiang J."/>
            <person name="Leong S.A."/>
            <person name="Iwama H."/>
            <person name="Gojobori T."/>
            <person name="Itoh T."/>
            <person name="Niimura Y."/>
            <person name="Fujii Y."/>
            <person name="Habara T."/>
            <person name="Sakai H."/>
            <person name="Sato Y."/>
            <person name="Wilson G."/>
            <person name="Kumar K."/>
            <person name="McCouch S."/>
            <person name="Juretic N."/>
            <person name="Hoen D."/>
            <person name="Wright S."/>
            <person name="Bruskiewich R."/>
            <person name="Bureau T."/>
            <person name="Miyao A."/>
            <person name="Hirochika H."/>
            <person name="Nishikawa T."/>
            <person name="Kadowaki K."/>
            <person name="Sugiura M."/>
            <person name="Burr B."/>
            <person name="Sasaki T."/>
        </authorList>
    </citation>
    <scope>NUCLEOTIDE SEQUENCE [LARGE SCALE GENOMIC DNA]</scope>
    <source>
        <strain evidence="3">cv. Nipponbare</strain>
    </source>
</reference>
<evidence type="ECO:0000313" key="2">
    <source>
        <dbReference type="EMBL" id="BAD17395.1"/>
    </source>
</evidence>
<proteinExistence type="predicted"/>
<accession>Q6YYT9</accession>
<gene>
    <name evidence="2" type="primary">P0584E12.21</name>
</gene>
<organism evidence="2 3">
    <name type="scientific">Oryza sativa subsp. japonica</name>
    <name type="common">Rice</name>
    <dbReference type="NCBI Taxonomy" id="39947"/>
    <lineage>
        <taxon>Eukaryota</taxon>
        <taxon>Viridiplantae</taxon>
        <taxon>Streptophyta</taxon>
        <taxon>Embryophyta</taxon>
        <taxon>Tracheophyta</taxon>
        <taxon>Spermatophyta</taxon>
        <taxon>Magnoliopsida</taxon>
        <taxon>Liliopsida</taxon>
        <taxon>Poales</taxon>
        <taxon>Poaceae</taxon>
        <taxon>BOP clade</taxon>
        <taxon>Oryzoideae</taxon>
        <taxon>Oryzeae</taxon>
        <taxon>Oryzinae</taxon>
        <taxon>Oryza</taxon>
        <taxon>Oryza sativa</taxon>
    </lineage>
</organism>
<name>Q6YYT9_ORYSJ</name>
<protein>
    <submittedName>
        <fullName evidence="2">Uncharacterized protein</fullName>
    </submittedName>
</protein>
<dbReference type="AlphaFoldDB" id="Q6YYT9"/>